<evidence type="ECO:0000256" key="1">
    <source>
        <dbReference type="SAM" id="Coils"/>
    </source>
</evidence>
<feature type="region of interest" description="Disordered" evidence="2">
    <location>
        <begin position="205"/>
        <end position="232"/>
    </location>
</feature>
<feature type="coiled-coil region" evidence="1">
    <location>
        <begin position="289"/>
        <end position="337"/>
    </location>
</feature>
<keyword evidence="1" id="KW-0175">Coiled coil</keyword>
<protein>
    <submittedName>
        <fullName evidence="3">Uncharacterized protein</fullName>
    </submittedName>
</protein>
<reference evidence="3 4" key="1">
    <citation type="journal article" date="2014" name="Agronomy (Basel)">
        <title>A Draft Genome Sequence for Ensete ventricosum, the Drought-Tolerant Tree Against Hunger.</title>
        <authorList>
            <person name="Harrison J."/>
            <person name="Moore K.A."/>
            <person name="Paszkiewicz K."/>
            <person name="Jones T."/>
            <person name="Grant M."/>
            <person name="Ambacheew D."/>
            <person name="Muzemil S."/>
            <person name="Studholme D.J."/>
        </authorList>
    </citation>
    <scope>NUCLEOTIDE SEQUENCE [LARGE SCALE GENOMIC DNA]</scope>
</reference>
<evidence type="ECO:0000313" key="4">
    <source>
        <dbReference type="Proteomes" id="UP000287651"/>
    </source>
</evidence>
<feature type="compositionally biased region" description="Basic and acidic residues" evidence="2">
    <location>
        <begin position="205"/>
        <end position="229"/>
    </location>
</feature>
<accession>A0A426WWA1</accession>
<comment type="caution">
    <text evidence="3">The sequence shown here is derived from an EMBL/GenBank/DDBJ whole genome shotgun (WGS) entry which is preliminary data.</text>
</comment>
<proteinExistence type="predicted"/>
<evidence type="ECO:0000313" key="3">
    <source>
        <dbReference type="EMBL" id="RRT31509.1"/>
    </source>
</evidence>
<name>A0A426WWA1_ENSVE</name>
<dbReference type="AlphaFoldDB" id="A0A426WWA1"/>
<organism evidence="3 4">
    <name type="scientific">Ensete ventricosum</name>
    <name type="common">Abyssinian banana</name>
    <name type="synonym">Musa ensete</name>
    <dbReference type="NCBI Taxonomy" id="4639"/>
    <lineage>
        <taxon>Eukaryota</taxon>
        <taxon>Viridiplantae</taxon>
        <taxon>Streptophyta</taxon>
        <taxon>Embryophyta</taxon>
        <taxon>Tracheophyta</taxon>
        <taxon>Spermatophyta</taxon>
        <taxon>Magnoliopsida</taxon>
        <taxon>Liliopsida</taxon>
        <taxon>Zingiberales</taxon>
        <taxon>Musaceae</taxon>
        <taxon>Ensete</taxon>
    </lineage>
</organism>
<evidence type="ECO:0000256" key="2">
    <source>
        <dbReference type="SAM" id="MobiDB-lite"/>
    </source>
</evidence>
<sequence>MMSDHDLDTAVTEGSLAVIREWYSIPTEYGLHVLQPGQRPYSLDAPDMCILVDPFGGRPPISFAPTHRGMLEVVENLSQPGSAQLVALPCRLHRRMTKSRDHPDSGLVHGVLSPLQESGRLLSYLLGFRLDWSAHPIGNAPPFLSEEETVLVGRLKGIISSSRVIKEMAELWLVEAGLSPASRGTNTSLYFSLFNCLLTYRSERRPDGSRGASRDAKSDKRQDPSDPAHRPQHFQMTLFNRVHDAGRLITFIDYRVKQLQEELDVLKSRGGPEAIVEAKKRTSELWEELEKIKREKAEELLRREVLEKELQEIRGHLGDAQQLLREARTRARRMDDELL</sequence>
<gene>
    <name evidence="3" type="ORF">B296_00047580</name>
</gene>
<dbReference type="EMBL" id="AMZH03038680">
    <property type="protein sequence ID" value="RRT31509.1"/>
    <property type="molecule type" value="Genomic_DNA"/>
</dbReference>
<dbReference type="Proteomes" id="UP000287651">
    <property type="component" value="Unassembled WGS sequence"/>
</dbReference>